<feature type="transmembrane region" description="Helical" evidence="7">
    <location>
        <begin position="42"/>
        <end position="73"/>
    </location>
</feature>
<dbReference type="PANTHER" id="PTHR43731">
    <property type="entry name" value="RHOMBOID PROTEASE"/>
    <property type="match status" value="1"/>
</dbReference>
<feature type="transmembrane region" description="Helical" evidence="7">
    <location>
        <begin position="106"/>
        <end position="123"/>
    </location>
</feature>
<feature type="transmembrane region" description="Helical" evidence="7">
    <location>
        <begin position="157"/>
        <end position="175"/>
    </location>
</feature>
<evidence type="ECO:0000256" key="6">
    <source>
        <dbReference type="ARBA" id="ARBA00023136"/>
    </source>
</evidence>
<name>A0A510E3K1_9CREN</name>
<comment type="similarity">
    <text evidence="2">Belongs to the peptidase S54 family.</text>
</comment>
<dbReference type="GO" id="GO:0004252">
    <property type="term" value="F:serine-type endopeptidase activity"/>
    <property type="evidence" value="ECO:0007669"/>
    <property type="project" value="InterPro"/>
</dbReference>
<dbReference type="InterPro" id="IPR035952">
    <property type="entry name" value="Rhomboid-like_sf"/>
</dbReference>
<accession>A0A510E3K1</accession>
<dbReference type="PANTHER" id="PTHR43731:SF14">
    <property type="entry name" value="PRESENILIN-ASSOCIATED RHOMBOID-LIKE PROTEIN, MITOCHONDRIAL"/>
    <property type="match status" value="1"/>
</dbReference>
<gene>
    <name evidence="9" type="ORF">IC006_1637</name>
    <name evidence="10" type="ORF">IC007_1614</name>
</gene>
<dbReference type="GeneID" id="41715389"/>
<accession>A0A510DVW3</accession>
<dbReference type="SUPFAM" id="SSF144091">
    <property type="entry name" value="Rhomboid-like"/>
    <property type="match status" value="1"/>
</dbReference>
<dbReference type="Proteomes" id="UP000322983">
    <property type="component" value="Chromosome"/>
</dbReference>
<reference evidence="10 11" key="2">
    <citation type="journal article" date="2020" name="Int. J. Syst. Evol. Microbiol.">
        <title>Sulfuracidifex tepidarius gen. nov., sp. nov. and transfer of Sulfolobus metallicus Huber and Stetter 1992 to the genus Sulfuracidifex as Sulfuracidifex metallicus comb. nov.</title>
        <authorList>
            <person name="Itoh T."/>
            <person name="Miura T."/>
            <person name="Sakai H.D."/>
            <person name="Kato S."/>
            <person name="Ohkuma M."/>
            <person name="Takashina T."/>
        </authorList>
    </citation>
    <scope>NUCLEOTIDE SEQUENCE</scope>
    <source>
        <strain evidence="9 11">IC-006</strain>
        <strain evidence="10">IC-007</strain>
    </source>
</reference>
<evidence type="ECO:0000313" key="10">
    <source>
        <dbReference type="EMBL" id="BBG27084.1"/>
    </source>
</evidence>
<keyword evidence="4" id="KW-0378">Hydrolase</keyword>
<feature type="domain" description="Peptidase S54 rhomboid" evidence="8">
    <location>
        <begin position="42"/>
        <end position="172"/>
    </location>
</feature>
<dbReference type="KEGG" id="step:IC006_1637"/>
<evidence type="ECO:0000313" key="11">
    <source>
        <dbReference type="Proteomes" id="UP000322983"/>
    </source>
</evidence>
<proteinExistence type="inferred from homology"/>
<dbReference type="Pfam" id="PF01694">
    <property type="entry name" value="Rhomboid"/>
    <property type="match status" value="1"/>
</dbReference>
<dbReference type="OrthoDB" id="26567at2157"/>
<evidence type="ECO:0000313" key="12">
    <source>
        <dbReference type="Proteomes" id="UP000325030"/>
    </source>
</evidence>
<reference evidence="12" key="1">
    <citation type="submission" date="2018-09" db="EMBL/GenBank/DDBJ databases">
        <title>Complete Genome Sequencing of Sulfolobus sp. JCM 16834.</title>
        <authorList>
            <person name="Kato S."/>
            <person name="Itoh T."/>
            <person name="Ohkuma M."/>
        </authorList>
    </citation>
    <scope>NUCLEOTIDE SEQUENCE [LARGE SCALE GENOMIC DNA]</scope>
    <source>
        <strain evidence="12">IC-007</strain>
    </source>
</reference>
<evidence type="ECO:0000256" key="3">
    <source>
        <dbReference type="ARBA" id="ARBA00022692"/>
    </source>
</evidence>
<dbReference type="STRING" id="1294262.GCA_001316085_00392"/>
<dbReference type="AlphaFoldDB" id="A0A510E3K1"/>
<dbReference type="InterPro" id="IPR050925">
    <property type="entry name" value="Rhomboid_protease_S54"/>
</dbReference>
<dbReference type="Gene3D" id="1.20.1540.10">
    <property type="entry name" value="Rhomboid-like"/>
    <property type="match status" value="1"/>
</dbReference>
<dbReference type="EMBL" id="AP018929">
    <property type="protein sequence ID" value="BBG24327.1"/>
    <property type="molecule type" value="Genomic_DNA"/>
</dbReference>
<dbReference type="InterPro" id="IPR022764">
    <property type="entry name" value="Peptidase_S54_rhomboid_dom"/>
</dbReference>
<protein>
    <recommendedName>
        <fullName evidence="8">Peptidase S54 rhomboid domain-containing protein</fullName>
    </recommendedName>
</protein>
<dbReference type="RefSeq" id="WP_054845018.1">
    <property type="nucleotide sequence ID" value="NZ_AP018929.1"/>
</dbReference>
<dbReference type="GO" id="GO:0016020">
    <property type="term" value="C:membrane"/>
    <property type="evidence" value="ECO:0007669"/>
    <property type="project" value="UniProtKB-SubCell"/>
</dbReference>
<feature type="transmembrane region" description="Helical" evidence="7">
    <location>
        <begin position="132"/>
        <end position="151"/>
    </location>
</feature>
<evidence type="ECO:0000313" key="9">
    <source>
        <dbReference type="EMBL" id="BBG24327.1"/>
    </source>
</evidence>
<organism evidence="10 12">
    <name type="scientific">Sulfuracidifex tepidarius</name>
    <dbReference type="NCBI Taxonomy" id="1294262"/>
    <lineage>
        <taxon>Archaea</taxon>
        <taxon>Thermoproteota</taxon>
        <taxon>Thermoprotei</taxon>
        <taxon>Sulfolobales</taxon>
        <taxon>Sulfolobaceae</taxon>
        <taxon>Sulfuracidifex</taxon>
    </lineage>
</organism>
<dbReference type="Proteomes" id="UP000325030">
    <property type="component" value="Chromosome"/>
</dbReference>
<dbReference type="EMBL" id="AP018930">
    <property type="protein sequence ID" value="BBG27084.1"/>
    <property type="molecule type" value="Genomic_DNA"/>
</dbReference>
<evidence type="ECO:0000256" key="4">
    <source>
        <dbReference type="ARBA" id="ARBA00022801"/>
    </source>
</evidence>
<keyword evidence="3 7" id="KW-0812">Transmembrane</keyword>
<comment type="subcellular location">
    <subcellularLocation>
        <location evidence="1">Membrane</location>
        <topology evidence="1">Multi-pass membrane protein</topology>
    </subcellularLocation>
</comment>
<evidence type="ECO:0000256" key="2">
    <source>
        <dbReference type="ARBA" id="ARBA00009045"/>
    </source>
</evidence>
<evidence type="ECO:0000259" key="8">
    <source>
        <dbReference type="Pfam" id="PF01694"/>
    </source>
</evidence>
<keyword evidence="6 7" id="KW-0472">Membrane</keyword>
<keyword evidence="11" id="KW-1185">Reference proteome</keyword>
<keyword evidence="5 7" id="KW-1133">Transmembrane helix</keyword>
<evidence type="ECO:0000256" key="5">
    <source>
        <dbReference type="ARBA" id="ARBA00022989"/>
    </source>
</evidence>
<sequence>MKISFLIIFLIIFGFIIGEVEELLNPFLLLYSEQFNYLVTHGYYYEILTSIFVTNSFFDAAFNVVSMYVIYLLFRSRAGWLEIVVFLVGGIVGNVFSLFYYPPLTLSAGASGGIFAVLSYYIFHDFLKEKEMGIYGLFYLFVIFMISDFVFPNVDMIAHIGGIVSGITLGGAVSLKKDSGKV</sequence>
<feature type="transmembrane region" description="Helical" evidence="7">
    <location>
        <begin position="80"/>
        <end position="100"/>
    </location>
</feature>
<evidence type="ECO:0000256" key="1">
    <source>
        <dbReference type="ARBA" id="ARBA00004141"/>
    </source>
</evidence>
<evidence type="ECO:0000256" key="7">
    <source>
        <dbReference type="SAM" id="Phobius"/>
    </source>
</evidence>